<evidence type="ECO:0000313" key="2">
    <source>
        <dbReference type="Proteomes" id="UP000178943"/>
    </source>
</evidence>
<comment type="caution">
    <text evidence="1">The sequence shown here is derived from an EMBL/GenBank/DDBJ whole genome shotgun (WGS) entry which is preliminary data.</text>
</comment>
<evidence type="ECO:0000313" key="1">
    <source>
        <dbReference type="EMBL" id="OGF61409.1"/>
    </source>
</evidence>
<dbReference type="AlphaFoldDB" id="A0A1F5VD94"/>
<dbReference type="InterPro" id="IPR036116">
    <property type="entry name" value="FN3_sf"/>
</dbReference>
<dbReference type="Proteomes" id="UP000178943">
    <property type="component" value="Unassembled WGS sequence"/>
</dbReference>
<gene>
    <name evidence="1" type="ORF">A2Y62_06550</name>
</gene>
<sequence length="420" mass="45730">MKEDDTRFYAVALLKRTANSLTLATVKWAKYSFDRWWDDIKGNLSLMISEPFEQYNLPEILTTTCGGDYWIATTLTNVPAARRLHTAVWTGTEMIVWGGFDSGYLNTGGQYCAVACSAPVFTGIETVTDDACDTGISIAWQQPTSWGNGASDGTYDVRRYENATCLASWVTVASDLNSSVTSFIDITATVGATYYYQVVAKNNCDPFTETAGTTFCSTAIVDQIGTTPSGLNNNTAADVSVCTNTGVEITWDADPGNWGDNGVGTRTYDVLRDGNSIASGITYGTTNYTDAGATPDTTYTYKIRYNNGCGLSSITTGIAIADIDDTTPCPNVANTLFISKVLPNASLTWLDVTCADLLYYRVYGSTTYDAPFPSGWTLLDTPIVNSYDEPLSSNYLAFKTVSRYLRQRILVLIIRELLSL</sequence>
<dbReference type="SUPFAM" id="SSF49265">
    <property type="entry name" value="Fibronectin type III"/>
    <property type="match status" value="2"/>
</dbReference>
<proteinExistence type="predicted"/>
<name>A0A1F5VD94_9BACT</name>
<accession>A0A1F5VD94</accession>
<protein>
    <recommendedName>
        <fullName evidence="3">Fibronectin type-III domain-containing protein</fullName>
    </recommendedName>
</protein>
<dbReference type="InterPro" id="IPR013783">
    <property type="entry name" value="Ig-like_fold"/>
</dbReference>
<reference evidence="1 2" key="1">
    <citation type="journal article" date="2016" name="Nat. Commun.">
        <title>Thousands of microbial genomes shed light on interconnected biogeochemical processes in an aquifer system.</title>
        <authorList>
            <person name="Anantharaman K."/>
            <person name="Brown C.T."/>
            <person name="Hug L.A."/>
            <person name="Sharon I."/>
            <person name="Castelle C.J."/>
            <person name="Probst A.J."/>
            <person name="Thomas B.C."/>
            <person name="Singh A."/>
            <person name="Wilkins M.J."/>
            <person name="Karaoz U."/>
            <person name="Brodie E.L."/>
            <person name="Williams K.H."/>
            <person name="Hubbard S.S."/>
            <person name="Banfield J.F."/>
        </authorList>
    </citation>
    <scope>NUCLEOTIDE SEQUENCE [LARGE SCALE GENOMIC DNA]</scope>
</reference>
<dbReference type="EMBL" id="MFGW01000196">
    <property type="protein sequence ID" value="OGF61409.1"/>
    <property type="molecule type" value="Genomic_DNA"/>
</dbReference>
<dbReference type="Gene3D" id="2.60.40.10">
    <property type="entry name" value="Immunoglobulins"/>
    <property type="match status" value="2"/>
</dbReference>
<organism evidence="1 2">
    <name type="scientific">Candidatus Fischerbacteria bacterium RBG_13_37_8</name>
    <dbReference type="NCBI Taxonomy" id="1817863"/>
    <lineage>
        <taxon>Bacteria</taxon>
        <taxon>Candidatus Fischeribacteriota</taxon>
    </lineage>
</organism>
<evidence type="ECO:0008006" key="3">
    <source>
        <dbReference type="Google" id="ProtNLM"/>
    </source>
</evidence>